<dbReference type="AlphaFoldDB" id="A0A132MS73"/>
<evidence type="ECO:0000313" key="1">
    <source>
        <dbReference type="EMBL" id="KWX00679.1"/>
    </source>
</evidence>
<evidence type="ECO:0000313" key="2">
    <source>
        <dbReference type="Proteomes" id="UP000070188"/>
    </source>
</evidence>
<gene>
    <name evidence="1" type="ORF">LI90_1702</name>
</gene>
<dbReference type="EMBL" id="LAXD01000001">
    <property type="protein sequence ID" value="KWX00679.1"/>
    <property type="molecule type" value="Genomic_DNA"/>
</dbReference>
<accession>A0A132MS73</accession>
<keyword evidence="2" id="KW-1185">Reference proteome</keyword>
<organism evidence="1 2">
    <name type="scientific">Carbonactinospora thermoautotrophica</name>
    <dbReference type="NCBI Taxonomy" id="1469144"/>
    <lineage>
        <taxon>Bacteria</taxon>
        <taxon>Bacillati</taxon>
        <taxon>Actinomycetota</taxon>
        <taxon>Actinomycetes</taxon>
        <taxon>Kitasatosporales</taxon>
        <taxon>Carbonactinosporaceae</taxon>
        <taxon>Carbonactinospora</taxon>
    </lineage>
</organism>
<reference evidence="2" key="1">
    <citation type="submission" date="2015-04" db="EMBL/GenBank/DDBJ databases">
        <title>Physiological reanalysis, assessment of diazotrophy, and genome sequences of multiple isolates of Streptomyces thermoautotrophicus.</title>
        <authorList>
            <person name="MacKellar D.C."/>
            <person name="Lieber L."/>
            <person name="Norman J."/>
            <person name="Bolger A."/>
            <person name="Tobin C."/>
            <person name="Murray J.W."/>
            <person name="Chang R."/>
            <person name="Ford T."/>
            <person name="Nguyen P.Q."/>
            <person name="Woodward J."/>
            <person name="Permingeat H."/>
            <person name="Joshi N.S."/>
            <person name="Silver P.A."/>
            <person name="Usadel B."/>
            <person name="Rutherford A.W."/>
            <person name="Friesen M."/>
            <person name="Prell J."/>
        </authorList>
    </citation>
    <scope>NUCLEOTIDE SEQUENCE [LARGE SCALE GENOMIC DNA]</scope>
    <source>
        <strain evidence="2">H1</strain>
    </source>
</reference>
<protein>
    <submittedName>
        <fullName evidence="1">Uncharacterized protein</fullName>
    </submittedName>
</protein>
<proteinExistence type="predicted"/>
<dbReference type="Proteomes" id="UP000070188">
    <property type="component" value="Unassembled WGS sequence"/>
</dbReference>
<comment type="caution">
    <text evidence="1">The sequence shown here is derived from an EMBL/GenBank/DDBJ whole genome shotgun (WGS) entry which is preliminary data.</text>
</comment>
<sequence>MPLVAAVAVVFVGDGVDEATLGRRLRQAATDIAAELP</sequence>
<name>A0A132MS73_9ACTN</name>